<evidence type="ECO:0000313" key="3">
    <source>
        <dbReference type="EMBL" id="PWQ94888.1"/>
    </source>
</evidence>
<dbReference type="PANTHER" id="PTHR43563:SF1">
    <property type="entry name" value="AMINE OXIDASE [FLAVIN-CONTAINING] B"/>
    <property type="match status" value="1"/>
</dbReference>
<feature type="domain" description="Amine oxidase" evidence="2">
    <location>
        <begin position="114"/>
        <end position="356"/>
    </location>
</feature>
<dbReference type="AlphaFoldDB" id="A0A317C8R2"/>
<proteinExistence type="inferred from homology"/>
<dbReference type="Proteomes" id="UP000245539">
    <property type="component" value="Unassembled WGS sequence"/>
</dbReference>
<dbReference type="EMBL" id="QGKM01000052">
    <property type="protein sequence ID" value="PWQ94888.1"/>
    <property type="molecule type" value="Genomic_DNA"/>
</dbReference>
<keyword evidence="4" id="KW-1185">Reference proteome</keyword>
<evidence type="ECO:0000259" key="2">
    <source>
        <dbReference type="Pfam" id="PF01593"/>
    </source>
</evidence>
<dbReference type="Pfam" id="PF13450">
    <property type="entry name" value="NAD_binding_8"/>
    <property type="match status" value="1"/>
</dbReference>
<dbReference type="PRINTS" id="PR00420">
    <property type="entry name" value="RNGMNOXGNASE"/>
</dbReference>
<dbReference type="InterPro" id="IPR050703">
    <property type="entry name" value="Flavin_MAO"/>
</dbReference>
<sequence length="369" mass="40797">MKTQVLIVGGGLSGLHTAYQLSLQGVGFILLEARDRLGGRILSRNWQQEKYSAAKPAFDMGPAWFWPGQQHIERLVHELDLVDSVFYQQESGDAIYENDQGVIQRGIHGISMAGSYRLQGGNAQLIAAMQEKLPIESVILDARVKQLKYQGQAVQGEVSIDGEQQLIECEHVVIATPPRVALSHIDFLPEFAEQRVHVLNNIKTWMAGHAKLLAFYETPFWLEQGYSGDCISQRGPMHEIHDASPKQGGPYALFGFMGVPAANRGDQELLRSAAIQQLTRLFGDAASEPLDVYFKDWAKDDLTATSLDQKMLTAHPSNDIEQVTEASWGHRLIWSGSETAANGTRFNGYLEGALEASHNTLVILNSSNN</sequence>
<dbReference type="InterPro" id="IPR036188">
    <property type="entry name" value="FAD/NAD-bd_sf"/>
</dbReference>
<dbReference type="PANTHER" id="PTHR43563">
    <property type="entry name" value="AMINE OXIDASE"/>
    <property type="match status" value="1"/>
</dbReference>
<comment type="similarity">
    <text evidence="1">Belongs to the flavin monoamine oxidase family.</text>
</comment>
<name>A0A317C8R2_9GAMM</name>
<comment type="caution">
    <text evidence="3">The sequence shown here is derived from an EMBL/GenBank/DDBJ whole genome shotgun (WGS) entry which is preliminary data.</text>
</comment>
<dbReference type="SUPFAM" id="SSF51905">
    <property type="entry name" value="FAD/NAD(P)-binding domain"/>
    <property type="match status" value="1"/>
</dbReference>
<protein>
    <submittedName>
        <fullName evidence="3">Amine oxidase</fullName>
    </submittedName>
</protein>
<dbReference type="GO" id="GO:0016491">
    <property type="term" value="F:oxidoreductase activity"/>
    <property type="evidence" value="ECO:0007669"/>
    <property type="project" value="InterPro"/>
</dbReference>
<dbReference type="InterPro" id="IPR002937">
    <property type="entry name" value="Amino_oxidase"/>
</dbReference>
<evidence type="ECO:0000313" key="4">
    <source>
        <dbReference type="Proteomes" id="UP000245539"/>
    </source>
</evidence>
<dbReference type="OrthoDB" id="337830at2"/>
<evidence type="ECO:0000256" key="1">
    <source>
        <dbReference type="ARBA" id="ARBA00005995"/>
    </source>
</evidence>
<reference evidence="3 4" key="1">
    <citation type="submission" date="2018-05" db="EMBL/GenBank/DDBJ databases">
        <title>Leucothrix arctica sp. nov., isolated from Arctic seawater.</title>
        <authorList>
            <person name="Choi A."/>
            <person name="Baek K."/>
        </authorList>
    </citation>
    <scope>NUCLEOTIDE SEQUENCE [LARGE SCALE GENOMIC DNA]</scope>
    <source>
        <strain evidence="3 4">JCM 18388</strain>
    </source>
</reference>
<dbReference type="RefSeq" id="WP_109838651.1">
    <property type="nucleotide sequence ID" value="NZ_QGKM01000052.1"/>
</dbReference>
<gene>
    <name evidence="3" type="ORF">DKW60_15900</name>
</gene>
<dbReference type="Gene3D" id="3.50.50.60">
    <property type="entry name" value="FAD/NAD(P)-binding domain"/>
    <property type="match status" value="2"/>
</dbReference>
<dbReference type="Pfam" id="PF01593">
    <property type="entry name" value="Amino_oxidase"/>
    <property type="match status" value="1"/>
</dbReference>
<dbReference type="SUPFAM" id="SSF54373">
    <property type="entry name" value="FAD-linked reductases, C-terminal domain"/>
    <property type="match status" value="1"/>
</dbReference>
<organism evidence="3 4">
    <name type="scientific">Leucothrix pacifica</name>
    <dbReference type="NCBI Taxonomy" id="1247513"/>
    <lineage>
        <taxon>Bacteria</taxon>
        <taxon>Pseudomonadati</taxon>
        <taxon>Pseudomonadota</taxon>
        <taxon>Gammaproteobacteria</taxon>
        <taxon>Thiotrichales</taxon>
        <taxon>Thiotrichaceae</taxon>
        <taxon>Leucothrix</taxon>
    </lineage>
</organism>
<accession>A0A317C8R2</accession>